<proteinExistence type="predicted"/>
<dbReference type="EMBL" id="SDPW01000001">
    <property type="protein sequence ID" value="RXZ53909.1"/>
    <property type="molecule type" value="Genomic_DNA"/>
</dbReference>
<gene>
    <name evidence="1" type="ORF">ET524_04990</name>
</gene>
<comment type="caution">
    <text evidence="1">The sequence shown here is derived from an EMBL/GenBank/DDBJ whole genome shotgun (WGS) entry which is preliminary data.</text>
</comment>
<evidence type="ECO:0000313" key="2">
    <source>
        <dbReference type="Proteomes" id="UP000293345"/>
    </source>
</evidence>
<evidence type="ECO:0000313" key="1">
    <source>
        <dbReference type="EMBL" id="RXZ53909.1"/>
    </source>
</evidence>
<accession>A0A4Q2JXX5</accession>
<dbReference type="Proteomes" id="UP000293345">
    <property type="component" value="Unassembled WGS sequence"/>
</dbReference>
<reference evidence="1 2" key="1">
    <citation type="submission" date="2019-01" db="EMBL/GenBank/DDBJ databases">
        <title>Senegalimassilia sp. nov. KGMB04484 isolated human feces.</title>
        <authorList>
            <person name="Han K.-I."/>
            <person name="Kim J.-S."/>
            <person name="Lee K.C."/>
            <person name="Suh M.K."/>
            <person name="Eom M.K."/>
            <person name="Lee J.H."/>
            <person name="Park S.-H."/>
            <person name="Kang S.W."/>
            <person name="Park J.-E."/>
            <person name="Oh B.S."/>
            <person name="Yu S.Y."/>
            <person name="Choi S.-H."/>
            <person name="Lee D.H."/>
            <person name="Yoon H."/>
            <person name="Kim B.-Y."/>
            <person name="Lee J.H."/>
            <person name="Lee J.-S."/>
        </authorList>
    </citation>
    <scope>NUCLEOTIDE SEQUENCE [LARGE SCALE GENOMIC DNA]</scope>
    <source>
        <strain evidence="1 2">KGMB04484</strain>
    </source>
</reference>
<dbReference type="OrthoDB" id="3177283at2"/>
<name>A0A4Q2JXX5_9ACTN</name>
<organism evidence="1 2">
    <name type="scientific">Senegalimassilia faecalis</name>
    <dbReference type="NCBI Taxonomy" id="2509433"/>
    <lineage>
        <taxon>Bacteria</taxon>
        <taxon>Bacillati</taxon>
        <taxon>Actinomycetota</taxon>
        <taxon>Coriobacteriia</taxon>
        <taxon>Coriobacteriales</taxon>
        <taxon>Coriobacteriaceae</taxon>
        <taxon>Senegalimassilia</taxon>
    </lineage>
</organism>
<keyword evidence="2" id="KW-1185">Reference proteome</keyword>
<sequence>MKKSMTGNKYKVALNETWDLFGSLMSGARSGLVGVISAKPLSDAAQNAVKSSAKALGYGDEACTFITTEGLEEHALFVLLEGLDPLCLVAADGKTAALLGQAYRCSVPTGDACRLFGRTAVSFIDFESLLQTPQDKQIAWALLKKLPKLNS</sequence>
<protein>
    <submittedName>
        <fullName evidence="1">Uncharacterized protein</fullName>
    </submittedName>
</protein>
<dbReference type="AlphaFoldDB" id="A0A4Q2JXX5"/>